<dbReference type="PANTHER" id="PTHR12442:SF5">
    <property type="entry name" value="DYNEIN AXONEMAL INTERMEDIATE CHAIN 3"/>
    <property type="match status" value="1"/>
</dbReference>
<dbReference type="InterPro" id="IPR036322">
    <property type="entry name" value="WD40_repeat_dom_sf"/>
</dbReference>
<evidence type="ECO:0008006" key="8">
    <source>
        <dbReference type="Google" id="ProtNLM"/>
    </source>
</evidence>
<evidence type="ECO:0000313" key="6">
    <source>
        <dbReference type="EMBL" id="KAK9874958.1"/>
    </source>
</evidence>
<feature type="compositionally biased region" description="Basic and acidic residues" evidence="5">
    <location>
        <begin position="888"/>
        <end position="909"/>
    </location>
</feature>
<dbReference type="SMART" id="SM00320">
    <property type="entry name" value="WD40"/>
    <property type="match status" value="3"/>
</dbReference>
<dbReference type="EMBL" id="JARQZJ010000032">
    <property type="protein sequence ID" value="KAK9874958.1"/>
    <property type="molecule type" value="Genomic_DNA"/>
</dbReference>
<keyword evidence="2" id="KW-0963">Cytoplasm</keyword>
<keyword evidence="7" id="KW-1185">Reference proteome</keyword>
<dbReference type="Proteomes" id="UP001431783">
    <property type="component" value="Unassembled WGS sequence"/>
</dbReference>
<dbReference type="InterPro" id="IPR050687">
    <property type="entry name" value="Dynein_IC"/>
</dbReference>
<gene>
    <name evidence="6" type="ORF">WA026_005773</name>
</gene>
<dbReference type="GO" id="GO:0045504">
    <property type="term" value="F:dynein heavy chain binding"/>
    <property type="evidence" value="ECO:0007669"/>
    <property type="project" value="TreeGrafter"/>
</dbReference>
<dbReference type="InterPro" id="IPR015943">
    <property type="entry name" value="WD40/YVTN_repeat-like_dom_sf"/>
</dbReference>
<feature type="region of interest" description="Disordered" evidence="5">
    <location>
        <begin position="886"/>
        <end position="909"/>
    </location>
</feature>
<dbReference type="GO" id="GO:0036159">
    <property type="term" value="P:inner dynein arm assembly"/>
    <property type="evidence" value="ECO:0007669"/>
    <property type="project" value="TreeGrafter"/>
</dbReference>
<comment type="caution">
    <text evidence="6">The sequence shown here is derived from an EMBL/GenBank/DDBJ whole genome shotgun (WGS) entry which is preliminary data.</text>
</comment>
<sequence length="1118" mass="129250">MSDNKNDKTAPSDGTPISSVETARTVPPISTPVSPKSKEKHAKSKEKEKKKRRRKEIEIGRIPGVRKIALSELSQKIINCEVGKHVTSEKPWIYVKKELIDDNLELHEESSEFLPIRNEILAYPRREILIGFIPEEAGETDEFYICVTEASADAVQYLIAEQQAKQEARLQNTINKEIKQWLPLGCEAEVNETIPRKNRSLLEVEIESNYPILPFKIQFRLRTVDKARDGYMELITKDDSIAHVFCRKIDNATQVTPAFQDNQAQTICTYPSNASTQYEYIIDIDENVWKSYGGMVQNYIKDNIDDLMNCLYVNRNINLYVDDYQILGADKSVERSLPTVTFKEYMSFNDVQLCKGKMISCASFHRMISGVVAISYADVASTIYLKKLRTVDEVLQAVHGIQPVLIWSFVDPLNPRLILETHREISSISFCPFNENIVVGGAINGQVVLWDIKNRIQKVENQEILTNAQTKYRSYMRSLMGWMKDIYDVKLVRPTAISDLRHSHAGAVVRIQWISPYEEVGRTGKSHQLLEESEERSLQFMTAGEDGVVLIWDLLKKPTITVGGFREKRLRRLKQRPAGLSSEVSPFRILHLNLKPIYKINITHPKQSRLIPLSVISYRTMQIEYDKVENLTSDSRQSMSDRQNYTARPVFPEQNFVSEFALGTMEGDYIEAQWEGRDFDLGAIVNSENCIYIQFQKFHDGPVTSIAKHVSGNLVLTTGGKIFALWSKNFRQRPIIWRRSKVYYTNGSWSKYSTNRLRLMRSDGTYELWSIALSSKKAASVIPVASVELLFANLHPRELKYICIGISDALGNFRVFHLQNRYANKLKNILVEKDVSVFINKEEKRKIDFLNWQKEWCDKYVKKEEVVEVKPKTSQELFMENVEEALSTDEKTTEEKKEKPKTEETVVEHKVDRPAPGRYLEWVKEKELAKEQERIKRMILKKKSLDTEELEKQRKPLLKLEAENEVRRKKQKARIKGSENIFKETVAMLFPAIVKEKPALPPDPYAGGDPVEEKEKCYARFKTVSEEAARYMKNTRVDLQFSWKALLKEGRGRRKFLDKTFDRATHNLRYETYKTARKAKREPEIVSILTDQTSREVENDEISLSQIYTDSPENQELT</sequence>
<dbReference type="GO" id="GO:0036156">
    <property type="term" value="C:inner dynein arm"/>
    <property type="evidence" value="ECO:0007669"/>
    <property type="project" value="TreeGrafter"/>
</dbReference>
<feature type="region of interest" description="Disordered" evidence="5">
    <location>
        <begin position="1"/>
        <end position="56"/>
    </location>
</feature>
<protein>
    <recommendedName>
        <fullName evidence="8">WD repeat-containing protein 63</fullName>
    </recommendedName>
</protein>
<evidence type="ECO:0000256" key="5">
    <source>
        <dbReference type="SAM" id="MobiDB-lite"/>
    </source>
</evidence>
<dbReference type="PANTHER" id="PTHR12442">
    <property type="entry name" value="DYNEIN INTERMEDIATE CHAIN"/>
    <property type="match status" value="1"/>
</dbReference>
<comment type="subcellular location">
    <subcellularLocation>
        <location evidence="1">Cytoplasm</location>
    </subcellularLocation>
</comment>
<dbReference type="Pfam" id="PF00400">
    <property type="entry name" value="WD40"/>
    <property type="match status" value="1"/>
</dbReference>
<evidence type="ECO:0000256" key="3">
    <source>
        <dbReference type="ARBA" id="ARBA00022574"/>
    </source>
</evidence>
<dbReference type="SUPFAM" id="SSF50978">
    <property type="entry name" value="WD40 repeat-like"/>
    <property type="match status" value="1"/>
</dbReference>
<dbReference type="GO" id="GO:0060294">
    <property type="term" value="P:cilium movement involved in cell motility"/>
    <property type="evidence" value="ECO:0007669"/>
    <property type="project" value="TreeGrafter"/>
</dbReference>
<evidence type="ECO:0000313" key="7">
    <source>
        <dbReference type="Proteomes" id="UP001431783"/>
    </source>
</evidence>
<keyword evidence="3" id="KW-0853">WD repeat</keyword>
<reference evidence="6 7" key="1">
    <citation type="submission" date="2023-03" db="EMBL/GenBank/DDBJ databases">
        <title>Genome insight into feeding habits of ladybird beetles.</title>
        <authorList>
            <person name="Li H.-S."/>
            <person name="Huang Y.-H."/>
            <person name="Pang H."/>
        </authorList>
    </citation>
    <scope>NUCLEOTIDE SEQUENCE [LARGE SCALE GENOMIC DNA]</scope>
    <source>
        <strain evidence="6">SYSU_2023b</strain>
        <tissue evidence="6">Whole body</tissue>
    </source>
</reference>
<evidence type="ECO:0000256" key="1">
    <source>
        <dbReference type="ARBA" id="ARBA00004496"/>
    </source>
</evidence>
<dbReference type="GO" id="GO:0045503">
    <property type="term" value="F:dynein light chain binding"/>
    <property type="evidence" value="ECO:0007669"/>
    <property type="project" value="TreeGrafter"/>
</dbReference>
<evidence type="ECO:0000256" key="4">
    <source>
        <dbReference type="ARBA" id="ARBA00022737"/>
    </source>
</evidence>
<name>A0AAW1TXF1_9CUCU</name>
<dbReference type="AlphaFoldDB" id="A0AAW1TXF1"/>
<dbReference type="Gene3D" id="2.130.10.10">
    <property type="entry name" value="YVTN repeat-like/Quinoprotein amine dehydrogenase"/>
    <property type="match status" value="1"/>
</dbReference>
<feature type="compositionally biased region" description="Basic and acidic residues" evidence="5">
    <location>
        <begin position="1"/>
        <end position="10"/>
    </location>
</feature>
<evidence type="ECO:0000256" key="2">
    <source>
        <dbReference type="ARBA" id="ARBA00022490"/>
    </source>
</evidence>
<accession>A0AAW1TXF1</accession>
<feature type="compositionally biased region" description="Basic residues" evidence="5">
    <location>
        <begin position="38"/>
        <end position="54"/>
    </location>
</feature>
<organism evidence="6 7">
    <name type="scientific">Henosepilachna vigintioctopunctata</name>
    <dbReference type="NCBI Taxonomy" id="420089"/>
    <lineage>
        <taxon>Eukaryota</taxon>
        <taxon>Metazoa</taxon>
        <taxon>Ecdysozoa</taxon>
        <taxon>Arthropoda</taxon>
        <taxon>Hexapoda</taxon>
        <taxon>Insecta</taxon>
        <taxon>Pterygota</taxon>
        <taxon>Neoptera</taxon>
        <taxon>Endopterygota</taxon>
        <taxon>Coleoptera</taxon>
        <taxon>Polyphaga</taxon>
        <taxon>Cucujiformia</taxon>
        <taxon>Coccinelloidea</taxon>
        <taxon>Coccinellidae</taxon>
        <taxon>Epilachninae</taxon>
        <taxon>Epilachnini</taxon>
        <taxon>Henosepilachna</taxon>
    </lineage>
</organism>
<keyword evidence="4" id="KW-0677">Repeat</keyword>
<dbReference type="InterPro" id="IPR001680">
    <property type="entry name" value="WD40_rpt"/>
</dbReference>
<proteinExistence type="predicted"/>